<dbReference type="Proteomes" id="UP000235122">
    <property type="component" value="Unassembled WGS sequence"/>
</dbReference>
<name>A0A2I1IQK2_9ACTO</name>
<evidence type="ECO:0000313" key="2">
    <source>
        <dbReference type="Proteomes" id="UP000235122"/>
    </source>
</evidence>
<proteinExistence type="predicted"/>
<gene>
    <name evidence="1" type="ORF">CYJ19_02125</name>
</gene>
<organism evidence="1 2">
    <name type="scientific">Winkia neuii</name>
    <dbReference type="NCBI Taxonomy" id="33007"/>
    <lineage>
        <taxon>Bacteria</taxon>
        <taxon>Bacillati</taxon>
        <taxon>Actinomycetota</taxon>
        <taxon>Actinomycetes</taxon>
        <taxon>Actinomycetales</taxon>
        <taxon>Actinomycetaceae</taxon>
        <taxon>Winkia</taxon>
    </lineage>
</organism>
<dbReference type="STRING" id="33007.HMPREF3198_00110"/>
<evidence type="ECO:0000313" key="1">
    <source>
        <dbReference type="EMBL" id="PKY73404.1"/>
    </source>
</evidence>
<dbReference type="AlphaFoldDB" id="A0A2I1IQK2"/>
<comment type="caution">
    <text evidence="1">The sequence shown here is derived from an EMBL/GenBank/DDBJ whole genome shotgun (WGS) entry which is preliminary data.</text>
</comment>
<keyword evidence="2" id="KW-1185">Reference proteome</keyword>
<reference evidence="1 2" key="1">
    <citation type="submission" date="2017-12" db="EMBL/GenBank/DDBJ databases">
        <title>Phylogenetic diversity of female urinary microbiome.</title>
        <authorList>
            <person name="Thomas-White K."/>
            <person name="Wolfe A.J."/>
        </authorList>
    </citation>
    <scope>NUCLEOTIDE SEQUENCE [LARGE SCALE GENOMIC DNA]</scope>
    <source>
        <strain evidence="1 2">UMB0402</strain>
    </source>
</reference>
<dbReference type="EMBL" id="PKKO01000001">
    <property type="protein sequence ID" value="PKY73404.1"/>
    <property type="molecule type" value="Genomic_DNA"/>
</dbReference>
<sequence length="345" mass="37744">MRPGPSLKDLLGPVKVGVQVRVTRGRQTLAENLPASNARLEYASDRVVPGRLTYDLPASWAPAHPLAPANNYGQRSEVTISFETGGRVYETPLGQFIHESWGPVSGDTFTVEALDLMQIPECDPMVWPSSPPEGATLISEMQRLATLRLPVKSDLYRDPIIQRGSQWGTSRTEAIRDLAASQGVEYGVKADGCLHVWKPDNAGLKPAAYYTGKDLLVEAPATGFARRPNRFLAVGKKDKEEWVAWADRAGFPFDKDYGVITQREEISAPEAYKDVQAAANKAMRESMGALKKRSLGIVPDPRLEAGDVIGISTPAGEEIVGRVVAYSLPLGGEEPMRVDLEEFTW</sequence>
<accession>A0A2I1IQK2</accession>
<dbReference type="RefSeq" id="WP_004808296.1">
    <property type="nucleotide sequence ID" value="NZ_CP118946.1"/>
</dbReference>
<protein>
    <submittedName>
        <fullName evidence="1">Uncharacterized protein</fullName>
    </submittedName>
</protein>